<dbReference type="PIRSF" id="PIRSF002161">
    <property type="entry name" value="Ribosomal_L5"/>
    <property type="match status" value="1"/>
</dbReference>
<organism evidence="11">
    <name type="scientific">Leptocylindrus danicus</name>
    <dbReference type="NCBI Taxonomy" id="163516"/>
    <lineage>
        <taxon>Eukaryota</taxon>
        <taxon>Sar</taxon>
        <taxon>Stramenopiles</taxon>
        <taxon>Ochrophyta</taxon>
        <taxon>Bacillariophyta</taxon>
        <taxon>Coscinodiscophyceae</taxon>
        <taxon>Chaetocerotophycidae</taxon>
        <taxon>Leptocylindrales</taxon>
        <taxon>Leptocylindraceae</taxon>
        <taxon>Leptocylindrus</taxon>
    </lineage>
</organism>
<dbReference type="InterPro" id="IPR002132">
    <property type="entry name" value="Ribosomal_uL5"/>
</dbReference>
<dbReference type="InterPro" id="IPR031309">
    <property type="entry name" value="Ribosomal_uL5_C"/>
</dbReference>
<evidence type="ECO:0000259" key="9">
    <source>
        <dbReference type="Pfam" id="PF00281"/>
    </source>
</evidence>
<protein>
    <recommendedName>
        <fullName evidence="7">Large ribosomal subunit protein uL5c</fullName>
    </recommendedName>
</protein>
<evidence type="ECO:0000256" key="3">
    <source>
        <dbReference type="ARBA" id="ARBA00011505"/>
    </source>
</evidence>
<comment type="subcellular location">
    <subcellularLocation>
        <location evidence="7">Plastid</location>
        <location evidence="7">Chloroplast</location>
    </subcellularLocation>
</comment>
<name>A0A023HBD2_9STRA</name>
<dbReference type="Pfam" id="PF00281">
    <property type="entry name" value="Ribosomal_L5"/>
    <property type="match status" value="1"/>
</dbReference>
<dbReference type="GO" id="GO:1990904">
    <property type="term" value="C:ribonucleoprotein complex"/>
    <property type="evidence" value="ECO:0007669"/>
    <property type="project" value="UniProtKB-KW"/>
</dbReference>
<dbReference type="RefSeq" id="YP_009029383.1">
    <property type="nucleotide sequence ID" value="NC_024084.1"/>
</dbReference>
<evidence type="ECO:0000256" key="4">
    <source>
        <dbReference type="ARBA" id="ARBA00022640"/>
    </source>
</evidence>
<keyword evidence="6 7" id="KW-0687">Ribonucleoprotein</keyword>
<keyword evidence="7" id="KW-0699">rRNA-binding</keyword>
<dbReference type="AlphaFoldDB" id="A0A023HBD2"/>
<evidence type="ECO:0000256" key="8">
    <source>
        <dbReference type="RuleBase" id="RU003930"/>
    </source>
</evidence>
<dbReference type="FunFam" id="3.30.1440.10:FF:000001">
    <property type="entry name" value="50S ribosomal protein L5"/>
    <property type="match status" value="1"/>
</dbReference>
<keyword evidence="4 11" id="KW-0934">Plastid</keyword>
<accession>A0A023HBD2</accession>
<dbReference type="InterPro" id="IPR020930">
    <property type="entry name" value="Ribosomal_uL5_bac-type"/>
</dbReference>
<gene>
    <name evidence="7 11" type="primary">rpl5</name>
</gene>
<evidence type="ECO:0000259" key="10">
    <source>
        <dbReference type="Pfam" id="PF00673"/>
    </source>
</evidence>
<comment type="subunit">
    <text evidence="3 7">Part of the 50S ribosomal subunit; contacts the 5S rRNA.</text>
</comment>
<evidence type="ECO:0000256" key="6">
    <source>
        <dbReference type="ARBA" id="ARBA00023274"/>
    </source>
</evidence>
<dbReference type="GeneID" id="19740448"/>
<reference evidence="11" key="1">
    <citation type="journal article" date="2014" name="Genome Biol. Evol.">
        <title>Serial gene losses and foreign DNA underlie size and sequence variation in the plastid genomes of diatoms.</title>
        <authorList>
            <person name="Ruck E.C."/>
            <person name="Nakov T."/>
            <person name="Jansen R.K."/>
            <person name="Theriot E.C."/>
            <person name="Alverson A.J."/>
        </authorList>
    </citation>
    <scope>NUCLEOTIDE SEQUENCE</scope>
    <source>
        <strain evidence="11">Ccmp1856</strain>
    </source>
</reference>
<dbReference type="Pfam" id="PF00673">
    <property type="entry name" value="Ribosomal_L5_C"/>
    <property type="match status" value="1"/>
</dbReference>
<comment type="function">
    <text evidence="1 7">Binds 5S rRNA, forms part of the central protuberance of the 50S subunit.</text>
</comment>
<sequence length="180" mass="20241">MTQRLKVLYKEQIIPSLAEKLNYSNSHQIPKLVKIQLNRGLGLAAQNSNILKKSIEEFSSITGQKPIVTKAKKANAGFKIREDMDLGIKVTLRGEKMYTFLDKLINITLPQVRDFKGISSKSFDRDGNFSFAVKEQLIFPELSFEDVEQIRGTEITIVTTGNTKDASKALLSELGFPFND</sequence>
<keyword evidence="7" id="KW-0694">RNA-binding</keyword>
<dbReference type="PANTHER" id="PTHR11994">
    <property type="entry name" value="60S RIBOSOMAL PROTEIN L11-RELATED"/>
    <property type="match status" value="1"/>
</dbReference>
<dbReference type="Gene3D" id="3.30.1440.10">
    <property type="match status" value="1"/>
</dbReference>
<dbReference type="GO" id="GO:0005840">
    <property type="term" value="C:ribosome"/>
    <property type="evidence" value="ECO:0007669"/>
    <property type="project" value="UniProtKB-KW"/>
</dbReference>
<feature type="domain" description="Large ribosomal subunit protein uL5 N-terminal" evidence="9">
    <location>
        <begin position="25"/>
        <end position="81"/>
    </location>
</feature>
<dbReference type="GO" id="GO:0019843">
    <property type="term" value="F:rRNA binding"/>
    <property type="evidence" value="ECO:0007669"/>
    <property type="project" value="UniProtKB-UniRule"/>
</dbReference>
<dbReference type="EMBL" id="KC509524">
    <property type="protein sequence ID" value="AGH28914.1"/>
    <property type="molecule type" value="Genomic_DNA"/>
</dbReference>
<dbReference type="InterPro" id="IPR022803">
    <property type="entry name" value="Ribosomal_uL5_dom_sf"/>
</dbReference>
<geneLocation type="chloroplast" evidence="11"/>
<feature type="domain" description="Large ribosomal subunit protein uL5 C-terminal" evidence="10">
    <location>
        <begin position="86"/>
        <end position="178"/>
    </location>
</feature>
<dbReference type="GO" id="GO:0006412">
    <property type="term" value="P:translation"/>
    <property type="evidence" value="ECO:0007669"/>
    <property type="project" value="UniProtKB-UniRule"/>
</dbReference>
<keyword evidence="5 7" id="KW-0689">Ribosomal protein</keyword>
<dbReference type="GO" id="GO:0003735">
    <property type="term" value="F:structural constituent of ribosome"/>
    <property type="evidence" value="ECO:0007669"/>
    <property type="project" value="InterPro"/>
</dbReference>
<evidence type="ECO:0000256" key="5">
    <source>
        <dbReference type="ARBA" id="ARBA00022980"/>
    </source>
</evidence>
<dbReference type="InterPro" id="IPR031310">
    <property type="entry name" value="Ribosomal_uL5_N"/>
</dbReference>
<keyword evidence="11" id="KW-0150">Chloroplast</keyword>
<dbReference type="HAMAP" id="MF_01333_B">
    <property type="entry name" value="Ribosomal_uL5_B"/>
    <property type="match status" value="1"/>
</dbReference>
<evidence type="ECO:0000256" key="1">
    <source>
        <dbReference type="ARBA" id="ARBA00003898"/>
    </source>
</evidence>
<proteinExistence type="inferred from homology"/>
<dbReference type="GO" id="GO:0009507">
    <property type="term" value="C:chloroplast"/>
    <property type="evidence" value="ECO:0007669"/>
    <property type="project" value="UniProtKB-SubCell"/>
</dbReference>
<evidence type="ECO:0000256" key="2">
    <source>
        <dbReference type="ARBA" id="ARBA00008553"/>
    </source>
</evidence>
<evidence type="ECO:0000256" key="7">
    <source>
        <dbReference type="HAMAP-Rule" id="MF_01333"/>
    </source>
</evidence>
<dbReference type="SUPFAM" id="SSF55282">
    <property type="entry name" value="RL5-like"/>
    <property type="match status" value="1"/>
</dbReference>
<comment type="similarity">
    <text evidence="2 7 8">Belongs to the universal ribosomal protein uL5 family.</text>
</comment>
<dbReference type="NCBIfam" id="NF000585">
    <property type="entry name" value="PRK00010.1"/>
    <property type="match status" value="1"/>
</dbReference>
<evidence type="ECO:0000313" key="11">
    <source>
        <dbReference type="EMBL" id="AGH28914.1"/>
    </source>
</evidence>